<dbReference type="InParanoid" id="Q01UM3"/>
<reference evidence="4" key="1">
    <citation type="submission" date="2006-10" db="EMBL/GenBank/DDBJ databases">
        <title>Complete sequence of Solibacter usitatus Ellin6076.</title>
        <authorList>
            <consortium name="US DOE Joint Genome Institute"/>
            <person name="Copeland A."/>
            <person name="Lucas S."/>
            <person name="Lapidus A."/>
            <person name="Barry K."/>
            <person name="Detter J.C."/>
            <person name="Glavina del Rio T."/>
            <person name="Hammon N."/>
            <person name="Israni S."/>
            <person name="Dalin E."/>
            <person name="Tice H."/>
            <person name="Pitluck S."/>
            <person name="Thompson L.S."/>
            <person name="Brettin T."/>
            <person name="Bruce D."/>
            <person name="Han C."/>
            <person name="Tapia R."/>
            <person name="Gilna P."/>
            <person name="Schmutz J."/>
            <person name="Larimer F."/>
            <person name="Land M."/>
            <person name="Hauser L."/>
            <person name="Kyrpides N."/>
            <person name="Mikhailova N."/>
            <person name="Janssen P.H."/>
            <person name="Kuske C.R."/>
            <person name="Richardson P."/>
        </authorList>
    </citation>
    <scope>NUCLEOTIDE SEQUENCE</scope>
    <source>
        <strain evidence="4">Ellin6076</strain>
    </source>
</reference>
<name>Q01UM3_SOLUE</name>
<dbReference type="PANTHER" id="PTHR43272:SF33">
    <property type="entry name" value="AMP-BINDING DOMAIN-CONTAINING PROTEIN-RELATED"/>
    <property type="match status" value="1"/>
</dbReference>
<protein>
    <submittedName>
        <fullName evidence="4">AMP-dependent synthetase and ligase</fullName>
    </submittedName>
</protein>
<dbReference type="InterPro" id="IPR020845">
    <property type="entry name" value="AMP-binding_CS"/>
</dbReference>
<dbReference type="InterPro" id="IPR042099">
    <property type="entry name" value="ANL_N_sf"/>
</dbReference>
<dbReference type="Gene3D" id="3.40.50.12780">
    <property type="entry name" value="N-terminal domain of ligase-like"/>
    <property type="match status" value="1"/>
</dbReference>
<dbReference type="InterPro" id="IPR000873">
    <property type="entry name" value="AMP-dep_synth/lig_dom"/>
</dbReference>
<evidence type="ECO:0000313" key="4">
    <source>
        <dbReference type="EMBL" id="ABJ86647.1"/>
    </source>
</evidence>
<evidence type="ECO:0000256" key="1">
    <source>
        <dbReference type="ARBA" id="ARBA00022741"/>
    </source>
</evidence>
<organism evidence="4">
    <name type="scientific">Solibacter usitatus (strain Ellin6076)</name>
    <dbReference type="NCBI Taxonomy" id="234267"/>
    <lineage>
        <taxon>Bacteria</taxon>
        <taxon>Pseudomonadati</taxon>
        <taxon>Acidobacteriota</taxon>
        <taxon>Terriglobia</taxon>
        <taxon>Bryobacterales</taxon>
        <taxon>Solibacteraceae</taxon>
        <taxon>Candidatus Solibacter</taxon>
    </lineage>
</organism>
<proteinExistence type="predicted"/>
<dbReference type="eggNOG" id="COG1022">
    <property type="taxonomic scope" value="Bacteria"/>
</dbReference>
<dbReference type="SUPFAM" id="SSF56801">
    <property type="entry name" value="Acetyl-CoA synthetase-like"/>
    <property type="match status" value="1"/>
</dbReference>
<dbReference type="EMBL" id="CP000473">
    <property type="protein sequence ID" value="ABJ86647.1"/>
    <property type="molecule type" value="Genomic_DNA"/>
</dbReference>
<dbReference type="GO" id="GO:0016020">
    <property type="term" value="C:membrane"/>
    <property type="evidence" value="ECO:0007669"/>
    <property type="project" value="TreeGrafter"/>
</dbReference>
<dbReference type="GO" id="GO:0005524">
    <property type="term" value="F:ATP binding"/>
    <property type="evidence" value="ECO:0007669"/>
    <property type="project" value="UniProtKB-KW"/>
</dbReference>
<dbReference type="PANTHER" id="PTHR43272">
    <property type="entry name" value="LONG-CHAIN-FATTY-ACID--COA LIGASE"/>
    <property type="match status" value="1"/>
</dbReference>
<keyword evidence="1" id="KW-0547">Nucleotide-binding</keyword>
<evidence type="ECO:0000259" key="3">
    <source>
        <dbReference type="Pfam" id="PF00501"/>
    </source>
</evidence>
<feature type="domain" description="AMP-dependent synthetase/ligase" evidence="3">
    <location>
        <begin position="35"/>
        <end position="388"/>
    </location>
</feature>
<sequence length="554" mass="61579">MPANLSPEDLPLQRIYRWELERANVPFLTQPWGGGQVRDWTWGQAVDEIRRIATWLKSQDWEPGSRIAILSRNCAWWIMADLAIWMAGHVTVPIYPSLKAQSIRQILEHCGARACFLGATDEREATDAGIPPGVCCVRFPTAAPNDWPSWDVLVTANRPLSGRPTRAPEELSTIIYTSGTTGTPKGVMHSFASFAFDAKVLAELIKLTPNERVLSYLPLAHIVERAGMEGTAVWLGYRVFFTEGIDTFVADLARARPTIFLSVPRLLLKFQQGVFAKIPEHKLERLLRIPILNRTVRKRVLQKLGLDTVVNAACGAAPLPTDILLWYRKLGLNLAEGYGMTETLITHLPAPGSIRPGYVGCAIPGVDAKVTETDELLLRSPMNMLGYYRDPEATKASFTDDGFFRTGDLARIDPDGQLKIIGRVKEQFKTSKGKYVMPTPIESQLLAHPVVDACCLMGAGMPRPFAVVLLANAPAERAVVEQTLLDLMNTVNTQLDPHEQLSFVAVAKGPWTVGNGFVTPTLKIKRNVLESRYQPCVDEWMRQNRPIVWESPPV</sequence>
<dbReference type="Pfam" id="PF00501">
    <property type="entry name" value="AMP-binding"/>
    <property type="match status" value="1"/>
</dbReference>
<dbReference type="STRING" id="234267.Acid_5700"/>
<keyword evidence="2" id="KW-0067">ATP-binding</keyword>
<keyword evidence="4" id="KW-0436">Ligase</keyword>
<dbReference type="PROSITE" id="PS00455">
    <property type="entry name" value="AMP_BINDING"/>
    <property type="match status" value="1"/>
</dbReference>
<dbReference type="AlphaFoldDB" id="Q01UM3"/>
<dbReference type="GO" id="GO:0004467">
    <property type="term" value="F:long-chain fatty acid-CoA ligase activity"/>
    <property type="evidence" value="ECO:0007669"/>
    <property type="project" value="TreeGrafter"/>
</dbReference>
<evidence type="ECO:0000256" key="2">
    <source>
        <dbReference type="ARBA" id="ARBA00022840"/>
    </source>
</evidence>
<dbReference type="OrthoDB" id="9803968at2"/>
<gene>
    <name evidence="4" type="ordered locus">Acid_5700</name>
</gene>
<dbReference type="HOGENOM" id="CLU_000022_45_5_0"/>
<dbReference type="KEGG" id="sus:Acid_5700"/>
<accession>Q01UM3</accession>